<dbReference type="PANTHER" id="PTHR11360">
    <property type="entry name" value="MONOCARBOXYLATE TRANSPORTER"/>
    <property type="match status" value="1"/>
</dbReference>
<feature type="transmembrane region" description="Helical" evidence="4">
    <location>
        <begin position="52"/>
        <end position="73"/>
    </location>
</feature>
<dbReference type="InterPro" id="IPR011701">
    <property type="entry name" value="MFS"/>
</dbReference>
<protein>
    <submittedName>
        <fullName evidence="6">MFS transporter</fullName>
    </submittedName>
</protein>
<feature type="transmembrane region" description="Helical" evidence="4">
    <location>
        <begin position="264"/>
        <end position="282"/>
    </location>
</feature>
<sequence length="415" mass="43950">MTGPAQPAETGLRDTRTIVVAGGVVLALAFGVRAVFGGVVQPLSDELFGGRIEVFSLSIAIQNLVWGLAQPGFGIIADRYGDRRALWLGFICYLAGMLICVAASSAWAQHLGAGVLVGMGISGTAFGVVLAVVGRAAPEHKRAHYLGIASAIGSAGQVVLPLLTAWLIEWLDWRMTLLVITATLLPMALCIPRLRVADPDAAADGAGTALAATVRGAFRQRDYLLLNAGFFVCGFHLAFITAHLPNYVQNFCVSTASPAELRALGLQALALAGLANIFGTLFASRLGMRFPKPYVLAAIYALRALVILIFITLPLTPASVMIFALVMGVLWLSTVPLTSALVLIQFGPRAMGTLFGFVFLSHQLGSFAGVWLGGVFFDRFASYQQIWYLAIVLGVLSALAHLFVHERPAPAAAMA</sequence>
<keyword evidence="7" id="KW-1185">Reference proteome</keyword>
<proteinExistence type="predicted"/>
<feature type="transmembrane region" description="Helical" evidence="4">
    <location>
        <begin position="351"/>
        <end position="374"/>
    </location>
</feature>
<feature type="transmembrane region" description="Helical" evidence="4">
    <location>
        <begin position="18"/>
        <end position="40"/>
    </location>
</feature>
<feature type="transmembrane region" description="Helical" evidence="4">
    <location>
        <begin position="321"/>
        <end position="344"/>
    </location>
</feature>
<reference evidence="6 7" key="1">
    <citation type="submission" date="2019-05" db="EMBL/GenBank/DDBJ databases">
        <title>Genome of Alcanivorax gelatiniphagus, an oil degrading marine bacteria.</title>
        <authorList>
            <person name="Kwon K.K."/>
        </authorList>
    </citation>
    <scope>NUCLEOTIDE SEQUENCE [LARGE SCALE GENOMIC DNA]</scope>
    <source>
        <strain evidence="6 7">MEBiC 08158</strain>
    </source>
</reference>
<name>A0ABY2XPR1_9GAMM</name>
<feature type="transmembrane region" description="Helical" evidence="4">
    <location>
        <begin position="85"/>
        <end position="107"/>
    </location>
</feature>
<keyword evidence="2 4" id="KW-1133">Transmembrane helix</keyword>
<feature type="transmembrane region" description="Helical" evidence="4">
    <location>
        <begin position="294"/>
        <end position="315"/>
    </location>
</feature>
<evidence type="ECO:0000313" key="7">
    <source>
        <dbReference type="Proteomes" id="UP000739180"/>
    </source>
</evidence>
<dbReference type="PROSITE" id="PS50850">
    <property type="entry name" value="MFS"/>
    <property type="match status" value="1"/>
</dbReference>
<dbReference type="Gene3D" id="1.20.1250.20">
    <property type="entry name" value="MFS general substrate transporter like domains"/>
    <property type="match status" value="1"/>
</dbReference>
<keyword evidence="3 4" id="KW-0472">Membrane</keyword>
<dbReference type="EMBL" id="VCQT01000012">
    <property type="protein sequence ID" value="TMW14621.1"/>
    <property type="molecule type" value="Genomic_DNA"/>
</dbReference>
<evidence type="ECO:0000256" key="4">
    <source>
        <dbReference type="SAM" id="Phobius"/>
    </source>
</evidence>
<comment type="caution">
    <text evidence="6">The sequence shown here is derived from an EMBL/GenBank/DDBJ whole genome shotgun (WGS) entry which is preliminary data.</text>
</comment>
<evidence type="ECO:0000256" key="2">
    <source>
        <dbReference type="ARBA" id="ARBA00022989"/>
    </source>
</evidence>
<feature type="transmembrane region" description="Helical" evidence="4">
    <location>
        <begin position="145"/>
        <end position="167"/>
    </location>
</feature>
<evidence type="ECO:0000256" key="1">
    <source>
        <dbReference type="ARBA" id="ARBA00022692"/>
    </source>
</evidence>
<feature type="transmembrane region" description="Helical" evidence="4">
    <location>
        <begin position="224"/>
        <end position="244"/>
    </location>
</feature>
<dbReference type="SUPFAM" id="SSF103473">
    <property type="entry name" value="MFS general substrate transporter"/>
    <property type="match status" value="1"/>
</dbReference>
<keyword evidence="1 4" id="KW-0812">Transmembrane</keyword>
<feature type="domain" description="Major facilitator superfamily (MFS) profile" evidence="5">
    <location>
        <begin position="15"/>
        <end position="409"/>
    </location>
</feature>
<feature type="transmembrane region" description="Helical" evidence="4">
    <location>
        <begin position="173"/>
        <end position="191"/>
    </location>
</feature>
<evidence type="ECO:0000256" key="3">
    <source>
        <dbReference type="ARBA" id="ARBA00023136"/>
    </source>
</evidence>
<dbReference type="PANTHER" id="PTHR11360:SF284">
    <property type="entry name" value="EG:103B4.3 PROTEIN-RELATED"/>
    <property type="match status" value="1"/>
</dbReference>
<feature type="transmembrane region" description="Helical" evidence="4">
    <location>
        <begin position="386"/>
        <end position="404"/>
    </location>
</feature>
<dbReference type="InterPro" id="IPR036259">
    <property type="entry name" value="MFS_trans_sf"/>
</dbReference>
<dbReference type="CDD" id="cd17355">
    <property type="entry name" value="MFS_YcxA_like"/>
    <property type="match status" value="1"/>
</dbReference>
<organism evidence="6 7">
    <name type="scientific">Alloalcanivorax gelatiniphagus</name>
    <dbReference type="NCBI Taxonomy" id="1194167"/>
    <lineage>
        <taxon>Bacteria</taxon>
        <taxon>Pseudomonadati</taxon>
        <taxon>Pseudomonadota</taxon>
        <taxon>Gammaproteobacteria</taxon>
        <taxon>Oceanospirillales</taxon>
        <taxon>Alcanivoracaceae</taxon>
        <taxon>Alloalcanivorax</taxon>
    </lineage>
</organism>
<accession>A0ABY2XPR1</accession>
<feature type="transmembrane region" description="Helical" evidence="4">
    <location>
        <begin position="113"/>
        <end position="133"/>
    </location>
</feature>
<dbReference type="Proteomes" id="UP000739180">
    <property type="component" value="Unassembled WGS sequence"/>
</dbReference>
<dbReference type="Pfam" id="PF07690">
    <property type="entry name" value="MFS_1"/>
    <property type="match status" value="1"/>
</dbReference>
<evidence type="ECO:0000259" key="5">
    <source>
        <dbReference type="PROSITE" id="PS50850"/>
    </source>
</evidence>
<dbReference type="InterPro" id="IPR020846">
    <property type="entry name" value="MFS_dom"/>
</dbReference>
<gene>
    <name evidence="6" type="ORF">FGS76_02205</name>
</gene>
<dbReference type="RefSeq" id="WP_138770988.1">
    <property type="nucleotide sequence ID" value="NZ_JBHSSX010000158.1"/>
</dbReference>
<dbReference type="InterPro" id="IPR050327">
    <property type="entry name" value="Proton-linked_MCT"/>
</dbReference>
<evidence type="ECO:0000313" key="6">
    <source>
        <dbReference type="EMBL" id="TMW14621.1"/>
    </source>
</evidence>